<dbReference type="CDD" id="cd11399">
    <property type="entry name" value="bHLHzip_scHMS1_like"/>
    <property type="match status" value="1"/>
</dbReference>
<keyword evidence="2" id="KW-0472">Membrane</keyword>
<dbReference type="Gene3D" id="4.10.280.10">
    <property type="entry name" value="Helix-loop-helix DNA-binding domain"/>
    <property type="match status" value="1"/>
</dbReference>
<dbReference type="PANTHER" id="PTHR47336">
    <property type="entry name" value="TRANSCRIPTION FACTOR HMS1-RELATED"/>
    <property type="match status" value="1"/>
</dbReference>
<evidence type="ECO:0000256" key="1">
    <source>
        <dbReference type="SAM" id="Coils"/>
    </source>
</evidence>
<dbReference type="PROSITE" id="PS50888">
    <property type="entry name" value="BHLH"/>
    <property type="match status" value="1"/>
</dbReference>
<dbReference type="EMBL" id="LK052903">
    <property type="protein sequence ID" value="CDR45413.1"/>
    <property type="molecule type" value="Genomic_DNA"/>
</dbReference>
<evidence type="ECO:0000259" key="3">
    <source>
        <dbReference type="PROSITE" id="PS50888"/>
    </source>
</evidence>
<dbReference type="AlphaFoldDB" id="A0A061BEN5"/>
<dbReference type="Pfam" id="PF00010">
    <property type="entry name" value="HLH"/>
    <property type="match status" value="1"/>
</dbReference>
<accession>A0A061BEN5</accession>
<sequence length="681" mass="76315">MTYAFEDYDAFLASFADKDNFQPNPPLSTSLSADGTDAEFNSFYGNEIQQEGLVQQQPQQNFNAVDLSPELTSVTSSSSPHEMQKVNSAFPEFDFISNNVMNNTEVPLVKQESFSDMSSSASPNDMPHYGNTNLTAPKSVRITDAVPHSACVSKRGAKKEKSSHNMIEKRYRTNINDKILALRDSVPALRVLVESGDDDIDELDGLQPAKKLNKATILSKATEYIKHLENKNDSLKKENDQLKARLYGGNISPGSSVSSYSSISENNNGMPLTNKVLLGGLACMVGSGLSEDFNSESRSLFAMPIFGFGAHGSQSIGKSFVVLLKIAAVFTVLLTLVFPSLFSKKRSKKENLEESFIADKQIDDVRCLPTASIWSTFSLKKGHTNTEYVKSAIFRAVLLKTRYFHAHPIIKSLISSYTSHLWSYLLDIKLDDTLDSRQLKSILSLDHSETINNEEYISELVNYDVSLLQGDDGEDEIPEYSVSALLYRMMNESRTNIFLKKFMVDSVNTDKSIPEIETSLVPETDDYNVELTTLFKPEEEQIEKFKQVLESWDLASIKQDDILVLYSSIIQNLIFEKRDFASAKKWFGKIDNTELTKFNLLGFTSLYIVVLSMISHPDLYTNDKDVVFKIEQISAQLRIWLGNSSGSVLNFKKRSLLIDFFVNVNLKINGIEGVRDDVLSA</sequence>
<dbReference type="SUPFAM" id="SSF47459">
    <property type="entry name" value="HLH, helix-loop-helix DNA-binding domain"/>
    <property type="match status" value="1"/>
</dbReference>
<proteinExistence type="predicted"/>
<name>A0A061BEN5_CYBFA</name>
<keyword evidence="2" id="KW-0812">Transmembrane</keyword>
<feature type="coiled-coil region" evidence="1">
    <location>
        <begin position="218"/>
        <end position="245"/>
    </location>
</feature>
<reference evidence="4" key="1">
    <citation type="journal article" date="2014" name="Genome Announc.">
        <title>Genome sequence of the yeast Cyberlindnera fabianii (Hansenula fabianii).</title>
        <authorList>
            <person name="Freel K.C."/>
            <person name="Sarilar V."/>
            <person name="Neuveglise C."/>
            <person name="Devillers H."/>
            <person name="Friedrich A."/>
            <person name="Schacherer J."/>
        </authorList>
    </citation>
    <scope>NUCLEOTIDE SEQUENCE</scope>
    <source>
        <strain evidence="4">YJS4271</strain>
    </source>
</reference>
<dbReference type="InterPro" id="IPR052099">
    <property type="entry name" value="Regulatory_TF_Diverse"/>
</dbReference>
<evidence type="ECO:0000313" key="4">
    <source>
        <dbReference type="EMBL" id="CDR45413.1"/>
    </source>
</evidence>
<feature type="domain" description="BHLH" evidence="3">
    <location>
        <begin position="159"/>
        <end position="228"/>
    </location>
</feature>
<dbReference type="InterPro" id="IPR011598">
    <property type="entry name" value="bHLH_dom"/>
</dbReference>
<dbReference type="OrthoDB" id="2133190at2759"/>
<dbReference type="InterPro" id="IPR036638">
    <property type="entry name" value="HLH_DNA-bd_sf"/>
</dbReference>
<dbReference type="SMART" id="SM00353">
    <property type="entry name" value="HLH"/>
    <property type="match status" value="1"/>
</dbReference>
<evidence type="ECO:0000256" key="2">
    <source>
        <dbReference type="SAM" id="Phobius"/>
    </source>
</evidence>
<keyword evidence="2" id="KW-1133">Transmembrane helix</keyword>
<protein>
    <submittedName>
        <fullName evidence="4">CYFA0S18e01288g1_1</fullName>
    </submittedName>
</protein>
<keyword evidence="1" id="KW-0175">Coiled coil</keyword>
<feature type="transmembrane region" description="Helical" evidence="2">
    <location>
        <begin position="320"/>
        <end position="342"/>
    </location>
</feature>
<gene>
    <name evidence="4" type="ORF">CYFA0S_18e01288g</name>
</gene>
<dbReference type="PhylomeDB" id="A0A061BEN5"/>
<organism evidence="4">
    <name type="scientific">Cyberlindnera fabianii</name>
    <name type="common">Yeast</name>
    <name type="synonym">Hansenula fabianii</name>
    <dbReference type="NCBI Taxonomy" id="36022"/>
    <lineage>
        <taxon>Eukaryota</taxon>
        <taxon>Fungi</taxon>
        <taxon>Dikarya</taxon>
        <taxon>Ascomycota</taxon>
        <taxon>Saccharomycotina</taxon>
        <taxon>Saccharomycetes</taxon>
        <taxon>Phaffomycetales</taxon>
        <taxon>Phaffomycetaceae</taxon>
        <taxon>Cyberlindnera</taxon>
    </lineage>
</organism>
<dbReference type="VEuPathDB" id="FungiDB:BON22_1125"/>
<dbReference type="PANTHER" id="PTHR47336:SF2">
    <property type="entry name" value="TRANSCRIPTION FACTOR HMS1-RELATED"/>
    <property type="match status" value="1"/>
</dbReference>
<dbReference type="GO" id="GO:0046983">
    <property type="term" value="F:protein dimerization activity"/>
    <property type="evidence" value="ECO:0007669"/>
    <property type="project" value="InterPro"/>
</dbReference>